<sequence>MAQTIQLLMSTPVTHDTKRLVFTRPDDFDFTPGQGVELAIDLPEWRDEKRPFTPTSLRSDRVLEFTIKGYADHDGMTKKLHTLQPGATLTISEPFGTIAYRGPGVFVAGGAGITPFIAILRELAQAGTIARHSLIFSNKTPANIICQQELMAYLGERCCFTCTGESAPGLASRRVDEKFLAEKISDFGQNFYVCGPPGFTEAVMAALESLGADPQHLVFEE</sequence>
<evidence type="ECO:0000259" key="3">
    <source>
        <dbReference type="PROSITE" id="PS51384"/>
    </source>
</evidence>
<dbReference type="GO" id="GO:0051537">
    <property type="term" value="F:2 iron, 2 sulfur cluster binding"/>
    <property type="evidence" value="ECO:0007669"/>
    <property type="project" value="UniProtKB-KW"/>
</dbReference>
<dbReference type="AlphaFoldDB" id="A0A944DMT0"/>
<dbReference type="InterPro" id="IPR050415">
    <property type="entry name" value="MRET"/>
</dbReference>
<dbReference type="Gene3D" id="3.40.50.80">
    <property type="entry name" value="Nucleotide-binding domain of ferredoxin-NADP reductase (FNR) module"/>
    <property type="match status" value="1"/>
</dbReference>
<dbReference type="Gene3D" id="2.40.30.10">
    <property type="entry name" value="Translation factors"/>
    <property type="match status" value="1"/>
</dbReference>
<dbReference type="InterPro" id="IPR017938">
    <property type="entry name" value="Riboflavin_synthase-like_b-brl"/>
</dbReference>
<keyword evidence="2" id="KW-0408">Iron</keyword>
<evidence type="ECO:0000313" key="5">
    <source>
        <dbReference type="Proteomes" id="UP000694660"/>
    </source>
</evidence>
<feature type="domain" description="FAD-binding FR-type" evidence="3">
    <location>
        <begin position="1"/>
        <end position="101"/>
    </location>
</feature>
<accession>A0A944DMT0</accession>
<dbReference type="Pfam" id="PF00175">
    <property type="entry name" value="NAD_binding_1"/>
    <property type="match status" value="1"/>
</dbReference>
<proteinExistence type="predicted"/>
<evidence type="ECO:0000313" key="4">
    <source>
        <dbReference type="EMBL" id="MBT0961519.1"/>
    </source>
</evidence>
<dbReference type="PROSITE" id="PS51384">
    <property type="entry name" value="FAD_FR"/>
    <property type="match status" value="1"/>
</dbReference>
<keyword evidence="2" id="KW-0411">Iron-sulfur</keyword>
<dbReference type="Proteomes" id="UP000694660">
    <property type="component" value="Unassembled WGS sequence"/>
</dbReference>
<dbReference type="InterPro" id="IPR008333">
    <property type="entry name" value="Cbr1-like_FAD-bd_dom"/>
</dbReference>
<dbReference type="SUPFAM" id="SSF63380">
    <property type="entry name" value="Riboflavin synthase domain-like"/>
    <property type="match status" value="1"/>
</dbReference>
<dbReference type="PANTHER" id="PTHR47354:SF5">
    <property type="entry name" value="PROTEIN RFBI"/>
    <property type="match status" value="1"/>
</dbReference>
<keyword evidence="2" id="KW-0001">2Fe-2S</keyword>
<dbReference type="SUPFAM" id="SSF52343">
    <property type="entry name" value="Ferredoxin reductase-like, C-terminal NADP-linked domain"/>
    <property type="match status" value="1"/>
</dbReference>
<dbReference type="EMBL" id="JAEKFT010000009">
    <property type="protein sequence ID" value="MBT0961519.1"/>
    <property type="molecule type" value="Genomic_DNA"/>
</dbReference>
<dbReference type="CDD" id="cd06196">
    <property type="entry name" value="FNR_like_1"/>
    <property type="match status" value="1"/>
</dbReference>
<reference evidence="5" key="1">
    <citation type="journal article" date="2022" name="ISME J.">
        <title>Genetic and phylogenetic analysis of dissimilatory iodate-reducing bacteria identifies potential niches across the world's oceans.</title>
        <authorList>
            <person name="Reyes-Umana V."/>
            <person name="Henning Z."/>
            <person name="Lee K."/>
            <person name="Barnum T.P."/>
            <person name="Coates J.D."/>
        </authorList>
    </citation>
    <scope>NUCLEOTIDE SEQUENCE [LARGE SCALE GENOMIC DNA]</scope>
    <source>
        <strain evidence="5">IR12</strain>
    </source>
</reference>
<evidence type="ECO:0000256" key="2">
    <source>
        <dbReference type="ARBA" id="ARBA00022714"/>
    </source>
</evidence>
<comment type="cofactor">
    <cofactor evidence="1">
        <name>FAD</name>
        <dbReference type="ChEBI" id="CHEBI:57692"/>
    </cofactor>
</comment>
<dbReference type="PRINTS" id="PR00410">
    <property type="entry name" value="PHEHYDRXLASE"/>
</dbReference>
<name>A0A944DMT0_DENI1</name>
<keyword evidence="5" id="KW-1185">Reference proteome</keyword>
<dbReference type="InterPro" id="IPR017927">
    <property type="entry name" value="FAD-bd_FR_type"/>
</dbReference>
<dbReference type="Pfam" id="PF00970">
    <property type="entry name" value="FAD_binding_6"/>
    <property type="match status" value="1"/>
</dbReference>
<dbReference type="InterPro" id="IPR001433">
    <property type="entry name" value="OxRdtase_FAD/NAD-bd"/>
</dbReference>
<dbReference type="InterPro" id="IPR039261">
    <property type="entry name" value="FNR_nucleotide-bd"/>
</dbReference>
<comment type="caution">
    <text evidence="4">The sequence shown here is derived from an EMBL/GenBank/DDBJ whole genome shotgun (WGS) entry which is preliminary data.</text>
</comment>
<dbReference type="GO" id="GO:0016491">
    <property type="term" value="F:oxidoreductase activity"/>
    <property type="evidence" value="ECO:0007669"/>
    <property type="project" value="InterPro"/>
</dbReference>
<gene>
    <name evidence="4" type="ORF">I8J34_10080</name>
</gene>
<protein>
    <recommendedName>
        <fullName evidence="3">FAD-binding FR-type domain-containing protein</fullName>
    </recommendedName>
</protein>
<keyword evidence="2" id="KW-0479">Metal-binding</keyword>
<organism evidence="4 5">
    <name type="scientific">Denitromonas iodatirespirans</name>
    <dbReference type="NCBI Taxonomy" id="2795389"/>
    <lineage>
        <taxon>Bacteria</taxon>
        <taxon>Pseudomonadati</taxon>
        <taxon>Pseudomonadota</taxon>
        <taxon>Betaproteobacteria</taxon>
        <taxon>Rhodocyclales</taxon>
        <taxon>Zoogloeaceae</taxon>
        <taxon>Denitromonas</taxon>
    </lineage>
</organism>
<dbReference type="PANTHER" id="PTHR47354">
    <property type="entry name" value="NADH OXIDOREDUCTASE HCR"/>
    <property type="match status" value="1"/>
</dbReference>
<dbReference type="RefSeq" id="WP_214361273.1">
    <property type="nucleotide sequence ID" value="NZ_JAEKFT010000009.1"/>
</dbReference>
<evidence type="ECO:0000256" key="1">
    <source>
        <dbReference type="ARBA" id="ARBA00001974"/>
    </source>
</evidence>